<dbReference type="InterPro" id="IPR006214">
    <property type="entry name" value="Bax_inhibitor_1-related"/>
</dbReference>
<keyword evidence="2 5" id="KW-0812">Transmembrane</keyword>
<name>A0A061S6I9_9CHLO</name>
<dbReference type="Pfam" id="PF01027">
    <property type="entry name" value="Bax1-I"/>
    <property type="match status" value="1"/>
</dbReference>
<evidence type="ECO:0000256" key="2">
    <source>
        <dbReference type="ARBA" id="ARBA00022692"/>
    </source>
</evidence>
<dbReference type="PANTHER" id="PTHR23291:SF47">
    <property type="entry name" value="TRANSMEMBRANE BAX INHIBITOR MOTIF CONTAINING 7"/>
    <property type="match status" value="1"/>
</dbReference>
<evidence type="ECO:0000256" key="5">
    <source>
        <dbReference type="RuleBase" id="RU004379"/>
    </source>
</evidence>
<evidence type="ECO:0000256" key="1">
    <source>
        <dbReference type="ARBA" id="ARBA00004141"/>
    </source>
</evidence>
<feature type="transmembrane region" description="Helical" evidence="5">
    <location>
        <begin position="159"/>
        <end position="179"/>
    </location>
</feature>
<keyword evidence="3 5" id="KW-1133">Transmembrane helix</keyword>
<proteinExistence type="inferred from homology"/>
<feature type="transmembrane region" description="Helical" evidence="5">
    <location>
        <begin position="39"/>
        <end position="60"/>
    </location>
</feature>
<dbReference type="CDD" id="cd10428">
    <property type="entry name" value="LFG_like"/>
    <property type="match status" value="1"/>
</dbReference>
<dbReference type="AlphaFoldDB" id="A0A061S6I9"/>
<feature type="transmembrane region" description="Helical" evidence="5">
    <location>
        <begin position="103"/>
        <end position="123"/>
    </location>
</feature>
<evidence type="ECO:0000256" key="3">
    <source>
        <dbReference type="ARBA" id="ARBA00022989"/>
    </source>
</evidence>
<feature type="transmembrane region" description="Helical" evidence="5">
    <location>
        <begin position="219"/>
        <end position="241"/>
    </location>
</feature>
<comment type="similarity">
    <text evidence="5">Belongs to the BI1 family.</text>
</comment>
<dbReference type="EMBL" id="GBEZ01006918">
    <property type="protein sequence ID" value="JAC78505.1"/>
    <property type="molecule type" value="Transcribed_RNA"/>
</dbReference>
<sequence length="249" mass="26283">MYGYVPAGDSEAGHGFWDKASYAAEFAEAQVRQGFVRKVFGILAVQLLITVLASSVFIVSDGAKSFVQSNPWTVLAAMLLVLGLSVMLSCFEGPRKTFPWNYVLLLAFTGAEAFLVGTITAAYETQVVVAAAGITVLVTAGLTAFACQTKYDFTAMGGVLLAALLTLVGASLVMAFFPATKVGTIVISSAGALVFSAYLVFDIQLIMGGRALEIGPDDYVLAALCVYIDVINLFLYILNLINAISGNRG</sequence>
<dbReference type="GO" id="GO:0016020">
    <property type="term" value="C:membrane"/>
    <property type="evidence" value="ECO:0007669"/>
    <property type="project" value="UniProtKB-SubCell"/>
</dbReference>
<organism evidence="6">
    <name type="scientific">Tetraselmis sp. GSL018</name>
    <dbReference type="NCBI Taxonomy" id="582737"/>
    <lineage>
        <taxon>Eukaryota</taxon>
        <taxon>Viridiplantae</taxon>
        <taxon>Chlorophyta</taxon>
        <taxon>core chlorophytes</taxon>
        <taxon>Chlorodendrophyceae</taxon>
        <taxon>Chlorodendrales</taxon>
        <taxon>Chlorodendraceae</taxon>
        <taxon>Tetraselmis</taxon>
    </lineage>
</organism>
<evidence type="ECO:0000256" key="4">
    <source>
        <dbReference type="ARBA" id="ARBA00023136"/>
    </source>
</evidence>
<keyword evidence="4 5" id="KW-0472">Membrane</keyword>
<comment type="subcellular location">
    <subcellularLocation>
        <location evidence="1">Membrane</location>
        <topology evidence="1">Multi-pass membrane protein</topology>
    </subcellularLocation>
</comment>
<dbReference type="PANTHER" id="PTHR23291">
    <property type="entry name" value="BAX INHIBITOR-RELATED"/>
    <property type="match status" value="1"/>
</dbReference>
<feature type="transmembrane region" description="Helical" evidence="5">
    <location>
        <begin position="129"/>
        <end position="147"/>
    </location>
</feature>
<gene>
    <name evidence="6" type="ORF">TSPGSL018_14945</name>
</gene>
<accession>A0A061S6I9</accession>
<protein>
    <submittedName>
        <fullName evidence="6">Uncharacterized protein</fullName>
    </submittedName>
</protein>
<evidence type="ECO:0000313" key="6">
    <source>
        <dbReference type="EMBL" id="JAC78505.1"/>
    </source>
</evidence>
<feature type="transmembrane region" description="Helical" evidence="5">
    <location>
        <begin position="185"/>
        <end position="207"/>
    </location>
</feature>
<reference evidence="6" key="1">
    <citation type="submission" date="2014-05" db="EMBL/GenBank/DDBJ databases">
        <title>The transcriptome of the halophilic microalga Tetraselmis sp. GSL018 isolated from the Great Salt Lake, Utah.</title>
        <authorList>
            <person name="Jinkerson R.E."/>
            <person name="D'Adamo S."/>
            <person name="Posewitz M.C."/>
        </authorList>
    </citation>
    <scope>NUCLEOTIDE SEQUENCE</scope>
    <source>
        <strain evidence="6">GSL018</strain>
    </source>
</reference>
<feature type="transmembrane region" description="Helical" evidence="5">
    <location>
        <begin position="72"/>
        <end position="91"/>
    </location>
</feature>